<keyword evidence="5" id="KW-1185">Reference proteome</keyword>
<dbReference type="Proteomes" id="UP001501570">
    <property type="component" value="Unassembled WGS sequence"/>
</dbReference>
<keyword evidence="2" id="KW-0472">Membrane</keyword>
<feature type="domain" description="CBM6" evidence="3">
    <location>
        <begin position="170"/>
        <end position="286"/>
    </location>
</feature>
<dbReference type="InterPro" id="IPR008979">
    <property type="entry name" value="Galactose-bd-like_sf"/>
</dbReference>
<evidence type="ECO:0000313" key="5">
    <source>
        <dbReference type="Proteomes" id="UP001501570"/>
    </source>
</evidence>
<evidence type="ECO:0000313" key="4">
    <source>
        <dbReference type="EMBL" id="GAA5179203.1"/>
    </source>
</evidence>
<dbReference type="PROSITE" id="PS51175">
    <property type="entry name" value="CBM6"/>
    <property type="match status" value="1"/>
</dbReference>
<evidence type="ECO:0000256" key="2">
    <source>
        <dbReference type="SAM" id="Phobius"/>
    </source>
</evidence>
<proteinExistence type="predicted"/>
<keyword evidence="2" id="KW-0812">Transmembrane</keyword>
<evidence type="ECO:0000259" key="3">
    <source>
        <dbReference type="PROSITE" id="PS51175"/>
    </source>
</evidence>
<protein>
    <recommendedName>
        <fullName evidence="3">CBM6 domain-containing protein</fullName>
    </recommendedName>
</protein>
<dbReference type="RefSeq" id="WP_345626256.1">
    <property type="nucleotide sequence ID" value="NZ_BAABJQ010000002.1"/>
</dbReference>
<accession>A0ABP9RJW7</accession>
<feature type="region of interest" description="Disordered" evidence="1">
    <location>
        <begin position="1"/>
        <end position="40"/>
    </location>
</feature>
<feature type="transmembrane region" description="Helical" evidence="2">
    <location>
        <begin position="48"/>
        <end position="69"/>
    </location>
</feature>
<keyword evidence="2" id="KW-1133">Transmembrane helix</keyword>
<dbReference type="InterPro" id="IPR005084">
    <property type="entry name" value="CBM6"/>
</dbReference>
<reference evidence="5" key="1">
    <citation type="journal article" date="2019" name="Int. J. Syst. Evol. Microbiol.">
        <title>The Global Catalogue of Microorganisms (GCM) 10K type strain sequencing project: providing services to taxonomists for standard genome sequencing and annotation.</title>
        <authorList>
            <consortium name="The Broad Institute Genomics Platform"/>
            <consortium name="The Broad Institute Genome Sequencing Center for Infectious Disease"/>
            <person name="Wu L."/>
            <person name="Ma J."/>
        </authorList>
    </citation>
    <scope>NUCLEOTIDE SEQUENCE [LARGE SCALE GENOMIC DNA]</scope>
    <source>
        <strain evidence="5">JCM 18304</strain>
    </source>
</reference>
<feature type="compositionally biased region" description="Low complexity" evidence="1">
    <location>
        <begin position="79"/>
        <end position="99"/>
    </location>
</feature>
<organism evidence="4 5">
    <name type="scientific">Rugosimonospora acidiphila</name>
    <dbReference type="NCBI Taxonomy" id="556531"/>
    <lineage>
        <taxon>Bacteria</taxon>
        <taxon>Bacillati</taxon>
        <taxon>Actinomycetota</taxon>
        <taxon>Actinomycetes</taxon>
        <taxon>Micromonosporales</taxon>
        <taxon>Micromonosporaceae</taxon>
        <taxon>Rugosimonospora</taxon>
    </lineage>
</organism>
<evidence type="ECO:0000256" key="1">
    <source>
        <dbReference type="SAM" id="MobiDB-lite"/>
    </source>
</evidence>
<name>A0ABP9RJW7_9ACTN</name>
<feature type="region of interest" description="Disordered" evidence="1">
    <location>
        <begin position="73"/>
        <end position="184"/>
    </location>
</feature>
<sequence length="286" mass="28218">MQSDSAPEVGGSHPTVASSHPEPPEDDPVRRLLGGPPVPVRQLGLRHWLGIAGLVAAIAAAAFVLPPLITSSDGPPAPQHAAAARRSSDPSPAAVDESPSVPPPAASATAPTRAPATGGPAAPTGGSSAPTGGSSVAAGDDSAPDTPVQPEKAKPGRTSGVDTAPSFKPTTVQAEAASLTGGAEEVECATCKAGARVRWLGQVDVHVTIPSAGQYQITVVYEANGDRSLDVSIDGKPPVATLAVTGTNWTTPRSVTVNAHLPAGSVDIGLSAGAGSPPDVDAVTIS</sequence>
<feature type="compositionally biased region" description="Low complexity" evidence="1">
    <location>
        <begin position="106"/>
        <end position="139"/>
    </location>
</feature>
<dbReference type="EMBL" id="BAABJQ010000002">
    <property type="protein sequence ID" value="GAA5179203.1"/>
    <property type="molecule type" value="Genomic_DNA"/>
</dbReference>
<comment type="caution">
    <text evidence="4">The sequence shown here is derived from an EMBL/GenBank/DDBJ whole genome shotgun (WGS) entry which is preliminary data.</text>
</comment>
<gene>
    <name evidence="4" type="ORF">GCM10023322_08490</name>
</gene>
<dbReference type="Gene3D" id="2.60.120.260">
    <property type="entry name" value="Galactose-binding domain-like"/>
    <property type="match status" value="1"/>
</dbReference>
<dbReference type="SUPFAM" id="SSF49785">
    <property type="entry name" value="Galactose-binding domain-like"/>
    <property type="match status" value="1"/>
</dbReference>